<evidence type="ECO:0000313" key="2">
    <source>
        <dbReference type="EMBL" id="PIZ99179.1"/>
    </source>
</evidence>
<feature type="transmembrane region" description="Helical" evidence="1">
    <location>
        <begin position="81"/>
        <end position="103"/>
    </location>
</feature>
<reference evidence="3" key="1">
    <citation type="submission" date="2017-09" db="EMBL/GenBank/DDBJ databases">
        <title>Depth-based differentiation of microbial function through sediment-hosted aquifers and enrichment of novel symbionts in the deep terrestrial subsurface.</title>
        <authorList>
            <person name="Probst A.J."/>
            <person name="Ladd B."/>
            <person name="Jarett J.K."/>
            <person name="Geller-Mcgrath D.E."/>
            <person name="Sieber C.M.K."/>
            <person name="Emerson J.B."/>
            <person name="Anantharaman K."/>
            <person name="Thomas B.C."/>
            <person name="Malmstrom R."/>
            <person name="Stieglmeier M."/>
            <person name="Klingl A."/>
            <person name="Woyke T."/>
            <person name="Ryan C.M."/>
            <person name="Banfield J.F."/>
        </authorList>
    </citation>
    <scope>NUCLEOTIDE SEQUENCE [LARGE SCALE GENOMIC DNA]</scope>
</reference>
<evidence type="ECO:0008006" key="4">
    <source>
        <dbReference type="Google" id="ProtNLM"/>
    </source>
</evidence>
<dbReference type="Proteomes" id="UP000230405">
    <property type="component" value="Unassembled WGS sequence"/>
</dbReference>
<evidence type="ECO:0000313" key="3">
    <source>
        <dbReference type="Proteomes" id="UP000230405"/>
    </source>
</evidence>
<proteinExistence type="predicted"/>
<gene>
    <name evidence="2" type="ORF">COX77_02220</name>
</gene>
<sequence>MNSLYRTILTKAWSFTKKYKSLWLLGLFLSLLGNAAEYQNLFTQFDRLKNNPNTYESVIYYINLYSQALYNWWQMPLVNSLAVFLIFLFFILIVFIIFGLAFISQAGIIKAVENDDTGKKITLKNCFIEGANHFWSVVGINVLSKALIFIVLTLFVTPLISTLLVNKSSGGVILAFITLIVFVPISIIIGFVSKYAVAYLIIQKQKMWPAFVNGWRLFVANWLISIEMAFFVLIINLCLVFVVSLLALLIVSPLMLIGMASYSSSALGIIIGICLTIVIIIFIFAGAVFSTWQNTAWTMLFLRLETGKALPKIIRWLASKLLKK</sequence>
<dbReference type="AlphaFoldDB" id="A0A2M7VF39"/>
<evidence type="ECO:0000256" key="1">
    <source>
        <dbReference type="SAM" id="Phobius"/>
    </source>
</evidence>
<keyword evidence="1" id="KW-0812">Transmembrane</keyword>
<name>A0A2M7VF39_9BACT</name>
<comment type="caution">
    <text evidence="2">The sequence shown here is derived from an EMBL/GenBank/DDBJ whole genome shotgun (WGS) entry which is preliminary data.</text>
</comment>
<keyword evidence="1" id="KW-0472">Membrane</keyword>
<dbReference type="EMBL" id="PFPO01000043">
    <property type="protein sequence ID" value="PIZ99179.1"/>
    <property type="molecule type" value="Genomic_DNA"/>
</dbReference>
<keyword evidence="1" id="KW-1133">Transmembrane helix</keyword>
<feature type="transmembrane region" description="Helical" evidence="1">
    <location>
        <begin position="230"/>
        <end position="257"/>
    </location>
</feature>
<accession>A0A2M7VF39</accession>
<feature type="transmembrane region" description="Helical" evidence="1">
    <location>
        <begin position="269"/>
        <end position="292"/>
    </location>
</feature>
<protein>
    <recommendedName>
        <fullName evidence="4">Glycerophosphoryl diester phosphodiesterase membrane domain-containing protein</fullName>
    </recommendedName>
</protein>
<feature type="transmembrane region" description="Helical" evidence="1">
    <location>
        <begin position="171"/>
        <end position="195"/>
    </location>
</feature>
<organism evidence="2 3">
    <name type="scientific">Candidatus Komeilibacteria bacterium CG_4_10_14_0_2_um_filter_37_10</name>
    <dbReference type="NCBI Taxonomy" id="1974470"/>
    <lineage>
        <taxon>Bacteria</taxon>
        <taxon>Candidatus Komeiliibacteriota</taxon>
    </lineage>
</organism>